<protein>
    <submittedName>
        <fullName evidence="1">DeoR/GlpR transcriptional regulator</fullName>
    </submittedName>
</protein>
<accession>A0ACC5RAK9</accession>
<comment type="caution">
    <text evidence="1">The sequence shown here is derived from an EMBL/GenBank/DDBJ whole genome shotgun (WGS) entry which is preliminary data.</text>
</comment>
<evidence type="ECO:0000313" key="2">
    <source>
        <dbReference type="Proteomes" id="UP000616151"/>
    </source>
</evidence>
<sequence length="266" mass="28508">MESTSKRVEIMPAKRRAMILERLRKDGAASILDLADEIGASASTIRRDLEQLTEGGYLERTHGGALLVPPLQATFEHEASLNAELQHPQKRAIGMLAAQRINPRESVIFDTGSTVLEAVRATVERQIPLTAVTNSLETASLCATCPGWRVIVPGGTVRAGSQMMVGDPGKDFLATIHADLCLVGAYAVTGRLLTDASLEVASLKRAMIRSARRIILLVDSTKFTAPAFSAFCDISAISEIITDDGISAEQHAALRAFDVKVTIATV</sequence>
<evidence type="ECO:0000313" key="1">
    <source>
        <dbReference type="EMBL" id="MBK1869682.1"/>
    </source>
</evidence>
<gene>
    <name evidence="1" type="ORF">JHL16_25195</name>
</gene>
<proteinExistence type="predicted"/>
<keyword evidence="2" id="KW-1185">Reference proteome</keyword>
<dbReference type="Proteomes" id="UP000616151">
    <property type="component" value="Unassembled WGS sequence"/>
</dbReference>
<name>A0ACC5RAK9_9HYPH</name>
<dbReference type="EMBL" id="JAENHL010000008">
    <property type="protein sequence ID" value="MBK1869682.1"/>
    <property type="molecule type" value="Genomic_DNA"/>
</dbReference>
<reference evidence="1" key="1">
    <citation type="submission" date="2021-01" db="EMBL/GenBank/DDBJ databases">
        <authorList>
            <person name="Sun Q."/>
        </authorList>
    </citation>
    <scope>NUCLEOTIDE SEQUENCE</scope>
    <source>
        <strain evidence="1">YIM B02566</strain>
    </source>
</reference>
<organism evidence="1 2">
    <name type="scientific">Taklimakanibacter albus</name>
    <dbReference type="NCBI Taxonomy" id="2800327"/>
    <lineage>
        <taxon>Bacteria</taxon>
        <taxon>Pseudomonadati</taxon>
        <taxon>Pseudomonadota</taxon>
        <taxon>Alphaproteobacteria</taxon>
        <taxon>Hyphomicrobiales</taxon>
        <taxon>Aestuariivirgaceae</taxon>
        <taxon>Taklimakanibacter</taxon>
    </lineage>
</organism>